<proteinExistence type="inferred from homology"/>
<dbReference type="PROSITE" id="PS51883">
    <property type="entry name" value="OBG"/>
    <property type="match status" value="1"/>
</dbReference>
<dbReference type="InterPro" id="IPR031167">
    <property type="entry name" value="G_OBG"/>
</dbReference>
<dbReference type="GO" id="GO:0005739">
    <property type="term" value="C:mitochondrion"/>
    <property type="evidence" value="ECO:0007669"/>
    <property type="project" value="TreeGrafter"/>
</dbReference>
<protein>
    <submittedName>
        <fullName evidence="7">Uncharacterized protein</fullName>
    </submittedName>
</protein>
<keyword evidence="8" id="KW-1185">Reference proteome</keyword>
<dbReference type="PROSITE" id="PS51710">
    <property type="entry name" value="G_OBG"/>
    <property type="match status" value="1"/>
</dbReference>
<evidence type="ECO:0000256" key="2">
    <source>
        <dbReference type="ARBA" id="ARBA00022741"/>
    </source>
</evidence>
<evidence type="ECO:0000313" key="8">
    <source>
        <dbReference type="Proteomes" id="UP001212152"/>
    </source>
</evidence>
<dbReference type="CDD" id="cd01898">
    <property type="entry name" value="Obg"/>
    <property type="match status" value="1"/>
</dbReference>
<name>A0AAD5TRD0_9FUNG</name>
<dbReference type="Proteomes" id="UP001212152">
    <property type="component" value="Unassembled WGS sequence"/>
</dbReference>
<evidence type="ECO:0000259" key="6">
    <source>
        <dbReference type="PROSITE" id="PS51883"/>
    </source>
</evidence>
<dbReference type="SUPFAM" id="SSF82051">
    <property type="entry name" value="Obg GTP-binding protein N-terminal domain"/>
    <property type="match status" value="1"/>
</dbReference>
<feature type="region of interest" description="Disordered" evidence="4">
    <location>
        <begin position="1"/>
        <end position="38"/>
    </location>
</feature>
<dbReference type="Gene3D" id="2.70.210.12">
    <property type="entry name" value="GTP1/OBG domain"/>
    <property type="match status" value="1"/>
</dbReference>
<accession>A0AAD5TRD0</accession>
<dbReference type="PANTHER" id="PTHR11702">
    <property type="entry name" value="DEVELOPMENTALLY REGULATED GTP-BINDING PROTEIN-RELATED"/>
    <property type="match status" value="1"/>
</dbReference>
<organism evidence="7 8">
    <name type="scientific">Geranomyces variabilis</name>
    <dbReference type="NCBI Taxonomy" id="109894"/>
    <lineage>
        <taxon>Eukaryota</taxon>
        <taxon>Fungi</taxon>
        <taxon>Fungi incertae sedis</taxon>
        <taxon>Chytridiomycota</taxon>
        <taxon>Chytridiomycota incertae sedis</taxon>
        <taxon>Chytridiomycetes</taxon>
        <taxon>Spizellomycetales</taxon>
        <taxon>Powellomycetaceae</taxon>
        <taxon>Geranomyces</taxon>
    </lineage>
</organism>
<dbReference type="GO" id="GO:0042254">
    <property type="term" value="P:ribosome biogenesis"/>
    <property type="evidence" value="ECO:0007669"/>
    <property type="project" value="UniProtKB-UniRule"/>
</dbReference>
<feature type="compositionally biased region" description="Low complexity" evidence="4">
    <location>
        <begin position="1"/>
        <end position="23"/>
    </location>
</feature>
<dbReference type="PANTHER" id="PTHR11702:SF31">
    <property type="entry name" value="MITOCHONDRIAL RIBOSOME-ASSOCIATED GTPASE 2"/>
    <property type="match status" value="1"/>
</dbReference>
<keyword evidence="3" id="KW-0342">GTP-binding</keyword>
<dbReference type="Pfam" id="PF01926">
    <property type="entry name" value="MMR_HSR1"/>
    <property type="match status" value="1"/>
</dbReference>
<dbReference type="PRINTS" id="PR00326">
    <property type="entry name" value="GTP1OBG"/>
</dbReference>
<feature type="domain" description="OBG-type G" evidence="5">
    <location>
        <begin position="286"/>
        <end position="452"/>
    </location>
</feature>
<dbReference type="AlphaFoldDB" id="A0AAD5TRD0"/>
<sequence length="464" mass="50334">MSQRYSSVVKPSSDPPSSLSTSSLKEDDPSWEAAANDELSVRPSVHRKFLGKGQPFVDYKRVRVTAGKGGNGAITFFKSSRNPFGPPSGGNGARGGNVYIVASKDVTSLNGVLNRYAAPDGGNGQGKQMHGADGRDLEVVVPVGTLVRFTDPPVSISVGHEDPVAAEEIMEKHEGEGQEFDEDEDSERMRLINKYYKFRSGYTPQADRIEMLMERLPYESASDAAPTVGLSFDLTTHSERRLLARGGRGGPGNPHFQSSEIRGPAIAGKGQPGTTVWLELELKTIADAGLVGLPNAGKSTFLAAVSNAHPKIAPYPFTTLNPYVGTIDFPDFWTMTVADIPGLIQGAHRNVGLGHRFLRHVERNRMLVYVLDIAGQAPWDDLAVLKTELEMYKPGLTSKPTLIVANKADMGAVARDNLDKLKAMVDVPIVPVSAMERKNITRATAVMREIVEQIRKNDGDETLQ</sequence>
<comment type="similarity">
    <text evidence="1">Belongs to the TRAFAC class OBG-HflX-like GTPase superfamily. OBG GTPase family.</text>
</comment>
<dbReference type="SUPFAM" id="SSF52540">
    <property type="entry name" value="P-loop containing nucleoside triphosphate hydrolases"/>
    <property type="match status" value="1"/>
</dbReference>
<gene>
    <name evidence="7" type="ORF">HDU87_008095</name>
</gene>
<dbReference type="Pfam" id="PF01018">
    <property type="entry name" value="GTP1_OBG"/>
    <property type="match status" value="2"/>
</dbReference>
<dbReference type="HAMAP" id="MF_01454">
    <property type="entry name" value="GTPase_Obg"/>
    <property type="match status" value="1"/>
</dbReference>
<evidence type="ECO:0000259" key="5">
    <source>
        <dbReference type="PROSITE" id="PS51710"/>
    </source>
</evidence>
<evidence type="ECO:0000313" key="7">
    <source>
        <dbReference type="EMBL" id="KAJ3182756.1"/>
    </source>
</evidence>
<evidence type="ECO:0000256" key="3">
    <source>
        <dbReference type="ARBA" id="ARBA00023134"/>
    </source>
</evidence>
<dbReference type="PIRSF" id="PIRSF002401">
    <property type="entry name" value="GTP_bd_Obg/CgtA"/>
    <property type="match status" value="1"/>
</dbReference>
<dbReference type="InterPro" id="IPR027417">
    <property type="entry name" value="P-loop_NTPase"/>
</dbReference>
<evidence type="ECO:0000256" key="4">
    <source>
        <dbReference type="SAM" id="MobiDB-lite"/>
    </source>
</evidence>
<feature type="domain" description="Obg" evidence="6">
    <location>
        <begin position="54"/>
        <end position="285"/>
    </location>
</feature>
<dbReference type="GO" id="GO:0005525">
    <property type="term" value="F:GTP binding"/>
    <property type="evidence" value="ECO:0007669"/>
    <property type="project" value="UniProtKB-KW"/>
</dbReference>
<comment type="caution">
    <text evidence="7">The sequence shown here is derived from an EMBL/GenBank/DDBJ whole genome shotgun (WGS) entry which is preliminary data.</text>
</comment>
<dbReference type="InterPro" id="IPR006073">
    <property type="entry name" value="GTP-bd"/>
</dbReference>
<dbReference type="EMBL" id="JADGJQ010000008">
    <property type="protein sequence ID" value="KAJ3182756.1"/>
    <property type="molecule type" value="Genomic_DNA"/>
</dbReference>
<dbReference type="InterPro" id="IPR006169">
    <property type="entry name" value="GTP1_OBG_dom"/>
</dbReference>
<reference evidence="7" key="1">
    <citation type="submission" date="2020-05" db="EMBL/GenBank/DDBJ databases">
        <title>Phylogenomic resolution of chytrid fungi.</title>
        <authorList>
            <person name="Stajich J.E."/>
            <person name="Amses K."/>
            <person name="Simmons R."/>
            <person name="Seto K."/>
            <person name="Myers J."/>
            <person name="Bonds A."/>
            <person name="Quandt C.A."/>
            <person name="Barry K."/>
            <person name="Liu P."/>
            <person name="Grigoriev I."/>
            <person name="Longcore J.E."/>
            <person name="James T.Y."/>
        </authorList>
    </citation>
    <scope>NUCLEOTIDE SEQUENCE</scope>
    <source>
        <strain evidence="7">JEL0379</strain>
    </source>
</reference>
<dbReference type="InterPro" id="IPR036726">
    <property type="entry name" value="GTP1_OBG_dom_sf"/>
</dbReference>
<keyword evidence="2" id="KW-0547">Nucleotide-binding</keyword>
<dbReference type="InterPro" id="IPR045086">
    <property type="entry name" value="OBG_GTPase"/>
</dbReference>
<dbReference type="Gene3D" id="3.40.50.300">
    <property type="entry name" value="P-loop containing nucleotide triphosphate hydrolases"/>
    <property type="match status" value="1"/>
</dbReference>
<evidence type="ECO:0000256" key="1">
    <source>
        <dbReference type="ARBA" id="ARBA00007699"/>
    </source>
</evidence>
<feature type="region of interest" description="Disordered" evidence="4">
    <location>
        <begin position="245"/>
        <end position="268"/>
    </location>
</feature>
<dbReference type="GO" id="GO:0003924">
    <property type="term" value="F:GTPase activity"/>
    <property type="evidence" value="ECO:0007669"/>
    <property type="project" value="InterPro"/>
</dbReference>
<dbReference type="InterPro" id="IPR014100">
    <property type="entry name" value="GTP-bd_Obg/CgtA"/>
</dbReference>
<dbReference type="GO" id="GO:0000287">
    <property type="term" value="F:magnesium ion binding"/>
    <property type="evidence" value="ECO:0007669"/>
    <property type="project" value="InterPro"/>
</dbReference>